<dbReference type="Proteomes" id="UP000618051">
    <property type="component" value="Unassembled WGS sequence"/>
</dbReference>
<feature type="compositionally biased region" description="Basic and acidic residues" evidence="1">
    <location>
        <begin position="222"/>
        <end position="238"/>
    </location>
</feature>
<sequence>WQPALASATPAQLAGLLRGQGGPGAAWPLSLLAFAAAARALAFPRGCPGGSPRPPCQSSHLHPLLRLHIKPKKQHEIQRLSKLLQRLSQATGCERVVDIGAGQIGEAGRTPFWDPSHESGDGGVLYAHLGLPLAGLDPARIPLDSEAVGAMLEQQHKVVAFCTLGQLLAPVVETLILLDRLLYLREQGFHCALVPLFNPQFSPRNLVLVAARTPLATVLAGLDKDSEDRDSSEDRHSNEDEDLGEAESPREGQSPHSPGHRPQ</sequence>
<evidence type="ECO:0000313" key="3">
    <source>
        <dbReference type="EMBL" id="KAI1229913.1"/>
    </source>
</evidence>
<accession>A0A835NHK9</accession>
<dbReference type="EMBL" id="JADDUC010000189">
    <property type="protein sequence ID" value="KAG0115987.1"/>
    <property type="molecule type" value="Genomic_DNA"/>
</dbReference>
<evidence type="ECO:0000256" key="1">
    <source>
        <dbReference type="SAM" id="MobiDB-lite"/>
    </source>
</evidence>
<evidence type="ECO:0000313" key="4">
    <source>
        <dbReference type="Proteomes" id="UP000618051"/>
    </source>
</evidence>
<reference evidence="2" key="1">
    <citation type="submission" date="2020-10" db="EMBL/GenBank/DDBJ databases">
        <title>Feather gene expression reveals the developmental basis of iridescence in African starlings.</title>
        <authorList>
            <person name="Rubenstein D.R."/>
        </authorList>
    </citation>
    <scope>NUCLEOTIDE SEQUENCE</scope>
    <source>
        <strain evidence="2">SS15</strain>
        <tissue evidence="2">Liver</tissue>
    </source>
</reference>
<dbReference type="OrthoDB" id="9218884at2759"/>
<feature type="non-terminal residue" evidence="2">
    <location>
        <position position="1"/>
    </location>
</feature>
<gene>
    <name evidence="3" type="ORF">IHE44_0010618</name>
    <name evidence="2" type="ORF">IHE44_004810</name>
</gene>
<dbReference type="PANTHER" id="PTHR12496">
    <property type="entry name" value="CGI-41 METHYLTRANSFERASE"/>
    <property type="match status" value="1"/>
</dbReference>
<dbReference type="EMBL" id="JADDUC020000033">
    <property type="protein sequence ID" value="KAI1229913.1"/>
    <property type="molecule type" value="Genomic_DNA"/>
</dbReference>
<protein>
    <submittedName>
        <fullName evidence="2">Protein RRNAD1</fullName>
    </submittedName>
</protein>
<dbReference type="InterPro" id="IPR052220">
    <property type="entry name" value="METTL25"/>
</dbReference>
<feature type="region of interest" description="Disordered" evidence="1">
    <location>
        <begin position="221"/>
        <end position="263"/>
    </location>
</feature>
<reference evidence="3" key="3">
    <citation type="submission" date="2022-01" db="EMBL/GenBank/DDBJ databases">
        <authorList>
            <person name="Rubenstein D.R."/>
        </authorList>
    </citation>
    <scope>NUCLEOTIDE SEQUENCE</scope>
    <source>
        <strain evidence="3">SS15</strain>
        <tissue evidence="3">Liver</tissue>
    </source>
</reference>
<reference evidence="3 4" key="2">
    <citation type="journal article" date="2021" name="J. Hered.">
        <title>Feather Gene Expression Elucidates the Developmental Basis of Plumage Iridescence in African Starlings.</title>
        <authorList>
            <person name="Rubenstein D.R."/>
            <person name="Corvelo A."/>
            <person name="MacManes M.D."/>
            <person name="Maia R."/>
            <person name="Narzisi G."/>
            <person name="Rousaki A."/>
            <person name="Vandenabeele P."/>
            <person name="Shawkey M.D."/>
            <person name="Solomon J."/>
        </authorList>
    </citation>
    <scope>NUCLEOTIDE SEQUENCE [LARGE SCALE GENOMIC DNA]</scope>
    <source>
        <strain evidence="3">SS15</strain>
    </source>
</reference>
<dbReference type="AlphaFoldDB" id="A0A835NHK9"/>
<proteinExistence type="predicted"/>
<organism evidence="2">
    <name type="scientific">Lamprotornis superbus</name>
    <dbReference type="NCBI Taxonomy" id="245042"/>
    <lineage>
        <taxon>Eukaryota</taxon>
        <taxon>Metazoa</taxon>
        <taxon>Chordata</taxon>
        <taxon>Craniata</taxon>
        <taxon>Vertebrata</taxon>
        <taxon>Euteleostomi</taxon>
        <taxon>Archelosauria</taxon>
        <taxon>Archosauria</taxon>
        <taxon>Dinosauria</taxon>
        <taxon>Saurischia</taxon>
        <taxon>Theropoda</taxon>
        <taxon>Coelurosauria</taxon>
        <taxon>Aves</taxon>
        <taxon>Neognathae</taxon>
        <taxon>Neoaves</taxon>
        <taxon>Telluraves</taxon>
        <taxon>Australaves</taxon>
        <taxon>Passeriformes</taxon>
        <taxon>Sturnidae</taxon>
        <taxon>Lamprotornis</taxon>
    </lineage>
</organism>
<keyword evidence="4" id="KW-1185">Reference proteome</keyword>
<name>A0A835NHK9_9PASS</name>
<dbReference type="PANTHER" id="PTHR12496:SF2">
    <property type="entry name" value="METHYLTRANSFERASE-LIKE PROTEIN 25B"/>
    <property type="match status" value="1"/>
</dbReference>
<comment type="caution">
    <text evidence="2">The sequence shown here is derived from an EMBL/GenBank/DDBJ whole genome shotgun (WGS) entry which is preliminary data.</text>
</comment>
<evidence type="ECO:0000313" key="2">
    <source>
        <dbReference type="EMBL" id="KAG0115987.1"/>
    </source>
</evidence>